<evidence type="ECO:0000313" key="3">
    <source>
        <dbReference type="Proteomes" id="UP001590951"/>
    </source>
</evidence>
<reference evidence="2 3" key="1">
    <citation type="submission" date="2024-09" db="EMBL/GenBank/DDBJ databases">
        <title>Rethinking Asexuality: The Enigmatic Case of Functional Sexual Genes in Lepraria (Stereocaulaceae).</title>
        <authorList>
            <person name="Doellman M."/>
            <person name="Sun Y."/>
            <person name="Barcenas-Pena A."/>
            <person name="Lumbsch H.T."/>
            <person name="Grewe F."/>
        </authorList>
    </citation>
    <scope>NUCLEOTIDE SEQUENCE [LARGE SCALE GENOMIC DNA]</scope>
    <source>
        <strain evidence="2 3">Grewe 0041</strain>
    </source>
</reference>
<feature type="region of interest" description="Disordered" evidence="1">
    <location>
        <begin position="54"/>
        <end position="221"/>
    </location>
</feature>
<comment type="caution">
    <text evidence="2">The sequence shown here is derived from an EMBL/GenBank/DDBJ whole genome shotgun (WGS) entry which is preliminary data.</text>
</comment>
<evidence type="ECO:0008006" key="4">
    <source>
        <dbReference type="Google" id="ProtNLM"/>
    </source>
</evidence>
<feature type="compositionally biased region" description="Polar residues" evidence="1">
    <location>
        <begin position="133"/>
        <end position="179"/>
    </location>
</feature>
<dbReference type="Proteomes" id="UP001590951">
    <property type="component" value="Unassembled WGS sequence"/>
</dbReference>
<organism evidence="2 3">
    <name type="scientific">Lepraria finkii</name>
    <dbReference type="NCBI Taxonomy" id="1340010"/>
    <lineage>
        <taxon>Eukaryota</taxon>
        <taxon>Fungi</taxon>
        <taxon>Dikarya</taxon>
        <taxon>Ascomycota</taxon>
        <taxon>Pezizomycotina</taxon>
        <taxon>Lecanoromycetes</taxon>
        <taxon>OSLEUM clade</taxon>
        <taxon>Lecanoromycetidae</taxon>
        <taxon>Lecanorales</taxon>
        <taxon>Lecanorineae</taxon>
        <taxon>Stereocaulaceae</taxon>
        <taxon>Lepraria</taxon>
    </lineage>
</organism>
<keyword evidence="3" id="KW-1185">Reference proteome</keyword>
<evidence type="ECO:0000256" key="1">
    <source>
        <dbReference type="SAM" id="MobiDB-lite"/>
    </source>
</evidence>
<gene>
    <name evidence="2" type="ORF">ABVK25_011804</name>
</gene>
<feature type="compositionally biased region" description="Basic residues" evidence="1">
    <location>
        <begin position="106"/>
        <end position="115"/>
    </location>
</feature>
<evidence type="ECO:0000313" key="2">
    <source>
        <dbReference type="EMBL" id="KAL2046523.1"/>
    </source>
</evidence>
<feature type="compositionally biased region" description="Low complexity" evidence="1">
    <location>
        <begin position="180"/>
        <end position="190"/>
    </location>
</feature>
<protein>
    <recommendedName>
        <fullName evidence="4">Myb-like domain-containing protein</fullName>
    </recommendedName>
</protein>
<accession>A0ABR4AST1</accession>
<proteinExistence type="predicted"/>
<sequence length="355" mass="38650">MSYDLDENLSEMDRMLLGEIPVPAKTNGKWKALEDTGYNTDLVDGAHVLAAMKGTDKKSDKKGKLHEDENATDDDDTHKAAMALMSLSPKKRRSSTPKASVEYPVKKHALSHAKKANGAGKSGKDKAVIAEPTTPTGKTTRLSSKSGAVNDKINTNIASNKSGSSTRPTSPGKTASPTLSIGSKSSGSSSMTVRETPRQRQAPKGTPADPRPVPTSWDDADDADKMLMTMKQAGKTWEEIREAWEEMTGFMTQPSSLPNRYTRIKCNMTRLKKGDDALLMVAKEQVEKQFSHEKWSLIASYLKSHFLTDDYPTAFLQKEAKKCQTTLDKGHGEKLAAAIVKAKLGGVGSMDDDEE</sequence>
<dbReference type="EMBL" id="JBHFEH010000117">
    <property type="protein sequence ID" value="KAL2046523.1"/>
    <property type="molecule type" value="Genomic_DNA"/>
</dbReference>
<name>A0ABR4AST1_9LECA</name>